<dbReference type="EMBL" id="CP136964">
    <property type="protein sequence ID" value="WOS96545.1"/>
    <property type="molecule type" value="Genomic_DNA"/>
</dbReference>
<dbReference type="PANTHER" id="PTHR46173">
    <property type="entry name" value="CCA TRNA NUCLEOTIDYLTRANSFERASE 1, MITOCHONDRIAL"/>
    <property type="match status" value="1"/>
</dbReference>
<dbReference type="NCBIfam" id="NF009814">
    <property type="entry name" value="PRK13299.1"/>
    <property type="match status" value="1"/>
</dbReference>
<dbReference type="PANTHER" id="PTHR46173:SF1">
    <property type="entry name" value="CCA TRNA NUCLEOTIDYLTRANSFERASE 1, MITOCHONDRIAL"/>
    <property type="match status" value="1"/>
</dbReference>
<evidence type="ECO:0000313" key="14">
    <source>
        <dbReference type="Proteomes" id="UP000243626"/>
    </source>
</evidence>
<organism evidence="13 14">
    <name type="scientific">Nosocomiicoccus massiliensis</name>
    <dbReference type="NCBI Taxonomy" id="1232430"/>
    <lineage>
        <taxon>Bacteria</taxon>
        <taxon>Bacillati</taxon>
        <taxon>Bacillota</taxon>
        <taxon>Bacilli</taxon>
        <taxon>Bacillales</taxon>
        <taxon>Staphylococcaceae</taxon>
        <taxon>Nosocomiicoccus</taxon>
    </lineage>
</organism>
<comment type="similarity">
    <text evidence="9">Belongs to the tRNA nucleotidyltransferase/poly(A) polymerase family.</text>
</comment>
<evidence type="ECO:0000256" key="1">
    <source>
        <dbReference type="ARBA" id="ARBA00001946"/>
    </source>
</evidence>
<evidence type="ECO:0000259" key="11">
    <source>
        <dbReference type="Pfam" id="PF12627"/>
    </source>
</evidence>
<dbReference type="GO" id="GO:0004810">
    <property type="term" value="F:CCA tRNA nucleotidyltransferase activity"/>
    <property type="evidence" value="ECO:0007669"/>
    <property type="project" value="UniProtKB-EC"/>
</dbReference>
<evidence type="ECO:0000256" key="6">
    <source>
        <dbReference type="ARBA" id="ARBA00022741"/>
    </source>
</evidence>
<evidence type="ECO:0000259" key="12">
    <source>
        <dbReference type="Pfam" id="PF13735"/>
    </source>
</evidence>
<dbReference type="InterPro" id="IPR032828">
    <property type="entry name" value="PolyA_RNA-bd"/>
</dbReference>
<dbReference type="AlphaFoldDB" id="A0AAF1BNU3"/>
<dbReference type="Gene3D" id="1.10.3090.10">
    <property type="entry name" value="cca-adding enzyme, domain 2"/>
    <property type="match status" value="1"/>
</dbReference>
<dbReference type="KEGG" id="nmy:CJ229_002025"/>
<feature type="domain" description="Poly A polymerase head" evidence="10">
    <location>
        <begin position="24"/>
        <end position="143"/>
    </location>
</feature>
<evidence type="ECO:0000256" key="2">
    <source>
        <dbReference type="ARBA" id="ARBA00022679"/>
    </source>
</evidence>
<feature type="domain" description="CCA-adding enzyme C-terminal" evidence="12">
    <location>
        <begin position="258"/>
        <end position="388"/>
    </location>
</feature>
<dbReference type="Pfam" id="PF13735">
    <property type="entry name" value="tRNA_NucTran2_2"/>
    <property type="match status" value="1"/>
</dbReference>
<dbReference type="Gene3D" id="3.30.460.10">
    <property type="entry name" value="Beta Polymerase, domain 2"/>
    <property type="match status" value="1"/>
</dbReference>
<evidence type="ECO:0000259" key="10">
    <source>
        <dbReference type="Pfam" id="PF01743"/>
    </source>
</evidence>
<keyword evidence="2 9" id="KW-0808">Transferase</keyword>
<dbReference type="Pfam" id="PF01743">
    <property type="entry name" value="PolyA_pol"/>
    <property type="match status" value="1"/>
</dbReference>
<keyword evidence="8 9" id="KW-0694">RNA-binding</keyword>
<dbReference type="InterPro" id="IPR050264">
    <property type="entry name" value="Bact_CCA-adding_enz_type3_sf"/>
</dbReference>
<dbReference type="Proteomes" id="UP000243626">
    <property type="component" value="Chromosome"/>
</dbReference>
<dbReference type="InterPro" id="IPR002646">
    <property type="entry name" value="PolA_pol_head_dom"/>
</dbReference>
<keyword evidence="4 13" id="KW-0548">Nucleotidyltransferase</keyword>
<evidence type="ECO:0000256" key="3">
    <source>
        <dbReference type="ARBA" id="ARBA00022694"/>
    </source>
</evidence>
<reference evidence="14" key="1">
    <citation type="submission" date="2017-09" db="EMBL/GenBank/DDBJ databases">
        <title>Bacterial strain isolated from the female urinary microbiota.</title>
        <authorList>
            <person name="Thomas-White K."/>
            <person name="Kumar N."/>
            <person name="Forster S."/>
            <person name="Putonti C."/>
            <person name="Lawley T."/>
            <person name="Wolfe A.J."/>
        </authorList>
    </citation>
    <scope>NUCLEOTIDE SEQUENCE [LARGE SCALE GENOMIC DNA]</scope>
    <source>
        <strain evidence="14">UMB0959</strain>
    </source>
</reference>
<keyword evidence="3" id="KW-0819">tRNA processing</keyword>
<keyword evidence="6" id="KW-0547">Nucleotide-binding</keyword>
<name>A0AAF1BNU3_9STAP</name>
<keyword evidence="5" id="KW-0479">Metal-binding</keyword>
<evidence type="ECO:0000256" key="5">
    <source>
        <dbReference type="ARBA" id="ARBA00022723"/>
    </source>
</evidence>
<dbReference type="Gene3D" id="1.10.246.80">
    <property type="match status" value="1"/>
</dbReference>
<dbReference type="InterPro" id="IPR032810">
    <property type="entry name" value="CCA-adding_enz_C"/>
</dbReference>
<dbReference type="GO" id="GO:0000166">
    <property type="term" value="F:nucleotide binding"/>
    <property type="evidence" value="ECO:0007669"/>
    <property type="project" value="UniProtKB-KW"/>
</dbReference>
<feature type="domain" description="tRNA nucleotidyltransferase/poly(A) polymerase RNA and SrmB- binding" evidence="11">
    <location>
        <begin position="172"/>
        <end position="229"/>
    </location>
</feature>
<dbReference type="InterPro" id="IPR043519">
    <property type="entry name" value="NT_sf"/>
</dbReference>
<comment type="cofactor">
    <cofactor evidence="1">
        <name>Mg(2+)</name>
        <dbReference type="ChEBI" id="CHEBI:18420"/>
    </cofactor>
</comment>
<sequence>MTNKNAFKEGQFILDTLESNGFEAYYVGGSVRDYCMGKSVGDIDITTNALPKQIEALFKHTIDVGIEHGTIVVVINKTPYEVTTYRTETTYSDFRRPDSVEFTTSLKEDLARRDFTMNAIAMDKHFKLYDPYDGQSAIEDKEIITVGNPDERFNEDALRMLRALRFMSQLQFDLNEDSYNAIKKLVSNVQHISVERIVQELKKLYKGINIEASKRLLIESDMYKYIPFFNRVGKDDLKKSVVHTLNNEIIIQLLFNDSVSFKNELKLSNEDKKYINTSIQLYDDLKNKLETVIVAYKYDTMLLKNMLKILSDNSALNINMEDDLLEAIQKKESLTIQSKKDFAVNGNDLMNSLNKRGGPWLKELLDEIERQILFETLPNDFDAIIEWVHNEYH</sequence>
<dbReference type="EC" id="2.7.7.72" evidence="13"/>
<keyword evidence="14" id="KW-1185">Reference proteome</keyword>
<accession>A0AAF1BNU3</accession>
<evidence type="ECO:0000313" key="13">
    <source>
        <dbReference type="EMBL" id="WOS96545.1"/>
    </source>
</evidence>
<dbReference type="Pfam" id="PF12627">
    <property type="entry name" value="PolyA_pol_RNAbd"/>
    <property type="match status" value="1"/>
</dbReference>
<keyword evidence="7" id="KW-0460">Magnesium</keyword>
<evidence type="ECO:0000256" key="8">
    <source>
        <dbReference type="ARBA" id="ARBA00022884"/>
    </source>
</evidence>
<dbReference type="SUPFAM" id="SSF81891">
    <property type="entry name" value="Poly A polymerase C-terminal region-like"/>
    <property type="match status" value="1"/>
</dbReference>
<dbReference type="SUPFAM" id="SSF81301">
    <property type="entry name" value="Nucleotidyltransferase"/>
    <property type="match status" value="1"/>
</dbReference>
<evidence type="ECO:0000256" key="9">
    <source>
        <dbReference type="RuleBase" id="RU003953"/>
    </source>
</evidence>
<evidence type="ECO:0000256" key="4">
    <source>
        <dbReference type="ARBA" id="ARBA00022695"/>
    </source>
</evidence>
<dbReference type="CDD" id="cd05398">
    <property type="entry name" value="NT_ClassII-CCAase"/>
    <property type="match status" value="1"/>
</dbReference>
<gene>
    <name evidence="13" type="ORF">CJ229_002025</name>
</gene>
<protein>
    <submittedName>
        <fullName evidence="13">CCA tRNA nucleotidyltransferase</fullName>
        <ecNumber evidence="13">2.7.7.72</ecNumber>
    </submittedName>
</protein>
<proteinExistence type="inferred from homology"/>
<dbReference type="GO" id="GO:0008033">
    <property type="term" value="P:tRNA processing"/>
    <property type="evidence" value="ECO:0007669"/>
    <property type="project" value="UniProtKB-KW"/>
</dbReference>
<dbReference type="GO" id="GO:0046872">
    <property type="term" value="F:metal ion binding"/>
    <property type="evidence" value="ECO:0007669"/>
    <property type="project" value="UniProtKB-KW"/>
</dbReference>
<dbReference type="GO" id="GO:0000049">
    <property type="term" value="F:tRNA binding"/>
    <property type="evidence" value="ECO:0007669"/>
    <property type="project" value="TreeGrafter"/>
</dbReference>
<dbReference type="RefSeq" id="WP_317846606.1">
    <property type="nucleotide sequence ID" value="NZ_CP136964.1"/>
</dbReference>
<evidence type="ECO:0000256" key="7">
    <source>
        <dbReference type="ARBA" id="ARBA00022842"/>
    </source>
</evidence>